<evidence type="ECO:0000313" key="9">
    <source>
        <dbReference type="EMBL" id="TWP30703.1"/>
    </source>
</evidence>
<dbReference type="Pfam" id="PF01566">
    <property type="entry name" value="Nramp"/>
    <property type="match status" value="1"/>
</dbReference>
<evidence type="ECO:0000256" key="1">
    <source>
        <dbReference type="ARBA" id="ARBA00004141"/>
    </source>
</evidence>
<dbReference type="EMBL" id="SELH01000011">
    <property type="protein sequence ID" value="TWP30703.1"/>
    <property type="molecule type" value="Genomic_DNA"/>
</dbReference>
<dbReference type="HAMAP" id="MF_00221">
    <property type="entry name" value="NRAMP"/>
    <property type="match status" value="1"/>
</dbReference>
<keyword evidence="4 7" id="KW-0769">Symport</keyword>
<dbReference type="NCBIfam" id="NF037982">
    <property type="entry name" value="Nramp_1"/>
    <property type="match status" value="1"/>
</dbReference>
<accession>A0A563DLD8</accession>
<evidence type="ECO:0000256" key="6">
    <source>
        <dbReference type="ARBA" id="ARBA00023136"/>
    </source>
</evidence>
<dbReference type="NCBIfam" id="TIGR01197">
    <property type="entry name" value="nramp"/>
    <property type="match status" value="1"/>
</dbReference>
<reference evidence="9 10" key="1">
    <citation type="submission" date="2019-02" db="EMBL/GenBank/DDBJ databases">
        <title>Apibacter muscae sp. nov.: a novel member of the house fly microbiota.</title>
        <authorList>
            <person name="Park R."/>
        </authorList>
    </citation>
    <scope>NUCLEOTIDE SEQUENCE [LARGE SCALE GENOMIC DNA]</scope>
    <source>
        <strain evidence="9 10">AL1</strain>
    </source>
</reference>
<dbReference type="PANTHER" id="PTHR11706:SF33">
    <property type="entry name" value="NATURAL RESISTANCE-ASSOCIATED MACROPHAGE PROTEIN 2"/>
    <property type="match status" value="1"/>
</dbReference>
<gene>
    <name evidence="7" type="primary">mntH</name>
    <name evidence="9" type="ORF">ETU09_01490</name>
</gene>
<feature type="transmembrane region" description="Helical" evidence="7">
    <location>
        <begin position="101"/>
        <end position="128"/>
    </location>
</feature>
<feature type="transmembrane region" description="Helical" evidence="7">
    <location>
        <begin position="134"/>
        <end position="151"/>
    </location>
</feature>
<feature type="domain" description="UspA" evidence="8">
    <location>
        <begin position="486"/>
        <end position="619"/>
    </location>
</feature>
<evidence type="ECO:0000256" key="7">
    <source>
        <dbReference type="HAMAP-Rule" id="MF_00221"/>
    </source>
</evidence>
<comment type="subcellular location">
    <subcellularLocation>
        <location evidence="7">Cell membrane</location>
        <topology evidence="7">Multi-pass membrane protein</topology>
    </subcellularLocation>
    <subcellularLocation>
        <location evidence="1">Membrane</location>
        <topology evidence="1">Multi-pass membrane protein</topology>
    </subcellularLocation>
</comment>
<name>A0A563DLD8_9FLAO</name>
<dbReference type="InterPro" id="IPR014729">
    <property type="entry name" value="Rossmann-like_a/b/a_fold"/>
</dbReference>
<dbReference type="Gene3D" id="3.40.50.620">
    <property type="entry name" value="HUPs"/>
    <property type="match status" value="1"/>
</dbReference>
<feature type="transmembrane region" description="Helical" evidence="7">
    <location>
        <begin position="368"/>
        <end position="387"/>
    </location>
</feature>
<comment type="caution">
    <text evidence="9">The sequence shown here is derived from an EMBL/GenBank/DDBJ whole genome shotgun (WGS) entry which is preliminary data.</text>
</comment>
<dbReference type="InterPro" id="IPR006016">
    <property type="entry name" value="UspA"/>
</dbReference>
<dbReference type="GO" id="GO:0015086">
    <property type="term" value="F:cadmium ion transmembrane transporter activity"/>
    <property type="evidence" value="ECO:0007669"/>
    <property type="project" value="TreeGrafter"/>
</dbReference>
<dbReference type="OrthoDB" id="9787548at2"/>
<comment type="function">
    <text evidence="7">H(+)-stimulated, divalent metal cation uptake system.</text>
</comment>
<dbReference type="InterPro" id="IPR001046">
    <property type="entry name" value="NRAMP_fam"/>
</dbReference>
<feature type="transmembrane region" description="Helical" evidence="7">
    <location>
        <begin position="59"/>
        <end position="81"/>
    </location>
</feature>
<dbReference type="AlphaFoldDB" id="A0A563DLD8"/>
<dbReference type="GO" id="GO:0005886">
    <property type="term" value="C:plasma membrane"/>
    <property type="evidence" value="ECO:0007669"/>
    <property type="project" value="UniProtKB-SubCell"/>
</dbReference>
<feature type="transmembrane region" description="Helical" evidence="7">
    <location>
        <begin position="201"/>
        <end position="224"/>
    </location>
</feature>
<dbReference type="CDD" id="cd00293">
    <property type="entry name" value="USP-like"/>
    <property type="match status" value="1"/>
</dbReference>
<feature type="transmembrane region" description="Helical" evidence="7">
    <location>
        <begin position="338"/>
        <end position="356"/>
    </location>
</feature>
<dbReference type="GO" id="GO:0046872">
    <property type="term" value="F:metal ion binding"/>
    <property type="evidence" value="ECO:0007669"/>
    <property type="project" value="UniProtKB-UniRule"/>
</dbReference>
<keyword evidence="10" id="KW-1185">Reference proteome</keyword>
<keyword evidence="3 7" id="KW-0812">Transmembrane</keyword>
<feature type="transmembrane region" description="Helical" evidence="7">
    <location>
        <begin position="245"/>
        <end position="271"/>
    </location>
</feature>
<evidence type="ECO:0000256" key="4">
    <source>
        <dbReference type="ARBA" id="ARBA00022847"/>
    </source>
</evidence>
<dbReference type="SUPFAM" id="SSF52402">
    <property type="entry name" value="Adenine nucleotide alpha hydrolases-like"/>
    <property type="match status" value="1"/>
</dbReference>
<dbReference type="Proteomes" id="UP000319499">
    <property type="component" value="Unassembled WGS sequence"/>
</dbReference>
<evidence type="ECO:0000259" key="8">
    <source>
        <dbReference type="Pfam" id="PF00582"/>
    </source>
</evidence>
<dbReference type="GO" id="GO:0005384">
    <property type="term" value="F:manganese ion transmembrane transporter activity"/>
    <property type="evidence" value="ECO:0007669"/>
    <property type="project" value="TreeGrafter"/>
</dbReference>
<comment type="similarity">
    <text evidence="7">Belongs to the NRAMP family.</text>
</comment>
<feature type="transmembrane region" description="Helical" evidence="7">
    <location>
        <begin position="399"/>
        <end position="419"/>
    </location>
</feature>
<evidence type="ECO:0000256" key="5">
    <source>
        <dbReference type="ARBA" id="ARBA00022989"/>
    </source>
</evidence>
<feature type="transmembrane region" description="Helical" evidence="7">
    <location>
        <begin position="291"/>
        <end position="317"/>
    </location>
</feature>
<protein>
    <recommendedName>
        <fullName evidence="7">Divalent metal cation transporter MntH</fullName>
    </recommendedName>
</protein>
<proteinExistence type="inferred from homology"/>
<dbReference type="RefSeq" id="WP_146291405.1">
    <property type="nucleotide sequence ID" value="NZ_SELH01000011.1"/>
</dbReference>
<dbReference type="GO" id="GO:0015293">
    <property type="term" value="F:symporter activity"/>
    <property type="evidence" value="ECO:0007669"/>
    <property type="project" value="UniProtKB-UniRule"/>
</dbReference>
<keyword evidence="5 7" id="KW-1133">Transmembrane helix</keyword>
<keyword evidence="7" id="KW-0406">Ion transport</keyword>
<dbReference type="PRINTS" id="PR00447">
    <property type="entry name" value="NATRESASSCMP"/>
</dbReference>
<keyword evidence="7" id="KW-1003">Cell membrane</keyword>
<evidence type="ECO:0000256" key="2">
    <source>
        <dbReference type="ARBA" id="ARBA00022448"/>
    </source>
</evidence>
<feature type="transmembrane region" description="Helical" evidence="7">
    <location>
        <begin position="439"/>
        <end position="461"/>
    </location>
</feature>
<evidence type="ECO:0000256" key="3">
    <source>
        <dbReference type="ARBA" id="ARBA00022692"/>
    </source>
</evidence>
<feature type="transmembrane region" description="Helical" evidence="7">
    <location>
        <begin position="163"/>
        <end position="181"/>
    </location>
</feature>
<evidence type="ECO:0000313" key="10">
    <source>
        <dbReference type="Proteomes" id="UP000319499"/>
    </source>
</evidence>
<dbReference type="PANTHER" id="PTHR11706">
    <property type="entry name" value="SOLUTE CARRIER PROTEIN FAMILY 11 MEMBER"/>
    <property type="match status" value="1"/>
</dbReference>
<organism evidence="9 10">
    <name type="scientific">Apibacter muscae</name>
    <dbReference type="NCBI Taxonomy" id="2509004"/>
    <lineage>
        <taxon>Bacteria</taxon>
        <taxon>Pseudomonadati</taxon>
        <taxon>Bacteroidota</taxon>
        <taxon>Flavobacteriia</taxon>
        <taxon>Flavobacteriales</taxon>
        <taxon>Weeksellaceae</taxon>
        <taxon>Apibacter</taxon>
    </lineage>
</organism>
<sequence>MNKKSLQEVHESINTDSPKRWRRIFAFFGPAYLVAVGYLDPGNWATDIAGGSKFGYALIWVLLMSNLMALLLQSLSARLGIVRGLDLAQTNREYYPKWMNYILYAFAEIAIAATDLAEVLGMAIGLQLLFGLDLIWGVWIAALDTFLLLVLQRFGMRKMEAFIIALVSIIGGCFLVEMFLAKPELEKVVQGFKPSLPNNEALYIAIGIIGATVMPHNLYLHSALVQTRKIKRDFQSIKRAIKYNFFDSLIALNLAFFVNASILILAAATFYKAGLHDIAGLHDAYRMLSNILGPMAPFLFAIALIAAGQSSTVTGTLAGQIVMEGYLHFRMNPALRRLLTRMLAIIPAVIVISILGDNSVDEMLIFSQVLLSMQLGFAVIPLIHFVSDKEKMGKFAIKLPIKILSWLVCIIIVILNIKLVYDEEILIFKNPEISLGIKIFLGCISFSLLLFLLNIIIYPWLVRARKLKFNIHDNLVKNKLSQIKNFNTVGIALDFSKNDARVLNYLSLVSDKTTRVILIHITESASANYYGKIADDFETKFDHEKLDSYKRFLEKEGYENIETKLGYGLPAVNLRNLTEENQIEILLIAKHGHKGLINLIFGTTSTKIHSKIDIPILIV</sequence>
<comment type="caution">
    <text evidence="7">Lacks conserved residue(s) required for the propagation of feature annotation.</text>
</comment>
<dbReference type="GO" id="GO:0034755">
    <property type="term" value="P:iron ion transmembrane transport"/>
    <property type="evidence" value="ECO:0007669"/>
    <property type="project" value="TreeGrafter"/>
</dbReference>
<keyword evidence="2 7" id="KW-0813">Transport</keyword>
<feature type="transmembrane region" description="Helical" evidence="7">
    <location>
        <begin position="21"/>
        <end position="39"/>
    </location>
</feature>
<dbReference type="Pfam" id="PF00582">
    <property type="entry name" value="Usp"/>
    <property type="match status" value="1"/>
</dbReference>
<dbReference type="NCBIfam" id="NF001923">
    <property type="entry name" value="PRK00701.1"/>
    <property type="match status" value="1"/>
</dbReference>
<keyword evidence="6 7" id="KW-0472">Membrane</keyword>